<feature type="compositionally biased region" description="Basic residues" evidence="1">
    <location>
        <begin position="10"/>
        <end position="25"/>
    </location>
</feature>
<keyword evidence="2" id="KW-0472">Membrane</keyword>
<name>Q8NH35_HUMAN</name>
<keyword evidence="2" id="KW-0675">Receptor</keyword>
<accession>Q8NH35</accession>
<evidence type="ECO:0000313" key="2">
    <source>
        <dbReference type="EMBL" id="BAC05806.1"/>
    </source>
</evidence>
<reference evidence="2" key="1">
    <citation type="submission" date="2001-07" db="EMBL/GenBank/DDBJ databases">
        <title>Genome-wide discovery and analysis of human seven transmembrane helix receptor genes.</title>
        <authorList>
            <person name="Suwa M."/>
            <person name="Sato T."/>
            <person name="Okouchi I."/>
            <person name="Arita M."/>
            <person name="Futami K."/>
            <person name="Matsumoto S."/>
            <person name="Tsutsumi S."/>
            <person name="Aburatani H."/>
            <person name="Asai K."/>
            <person name="Akiyama Y."/>
        </authorList>
    </citation>
    <scope>NUCLEOTIDE SEQUENCE</scope>
    <source>
        <strain evidence="2">CBRC7TM_135</strain>
    </source>
</reference>
<feature type="compositionally biased region" description="Basic residues" evidence="1">
    <location>
        <begin position="92"/>
        <end position="103"/>
    </location>
</feature>
<dbReference type="EMBL" id="AB065572">
    <property type="protein sequence ID" value="BAC05806.1"/>
    <property type="molecule type" value="Genomic_DNA"/>
</dbReference>
<dbReference type="AlphaFoldDB" id="Q8NH35"/>
<feature type="region of interest" description="Disordered" evidence="1">
    <location>
        <begin position="1"/>
        <end position="161"/>
    </location>
</feature>
<evidence type="ECO:0000256" key="1">
    <source>
        <dbReference type="SAM" id="MobiDB-lite"/>
    </source>
</evidence>
<proteinExistence type="predicted"/>
<sequence length="161" mass="17167">MGTGSDARPRVRPWPHRAAARRATARARSPPPRSPGSGQGPRDLRSRGPTARCCASRPGLGFGPGPLTHPTTARPKSWCFLRAAVPTSPGTRQRKHGRHRRQSPRPALRPKSLLHTGADKTKWPPRGRLPSMPCARGTRPGPGGEGELGFRRPGAGPAEAG</sequence>
<organism evidence="2">
    <name type="scientific">Homo sapiens</name>
    <name type="common">Human</name>
    <dbReference type="NCBI Taxonomy" id="9606"/>
    <lineage>
        <taxon>Eukaryota</taxon>
        <taxon>Metazoa</taxon>
        <taxon>Chordata</taxon>
        <taxon>Craniata</taxon>
        <taxon>Vertebrata</taxon>
        <taxon>Euteleostomi</taxon>
        <taxon>Mammalia</taxon>
        <taxon>Eutheria</taxon>
        <taxon>Euarchontoglires</taxon>
        <taxon>Primates</taxon>
        <taxon>Haplorrhini</taxon>
        <taxon>Catarrhini</taxon>
        <taxon>Hominidae</taxon>
        <taxon>Homo</taxon>
    </lineage>
</organism>
<keyword evidence="2" id="KW-0812">Transmembrane</keyword>
<protein>
    <submittedName>
        <fullName evidence="2">Seven transmembrane helix receptor</fullName>
    </submittedName>
</protein>